<keyword evidence="5 7" id="KW-0472">Membrane</keyword>
<dbReference type="CDD" id="cd06354">
    <property type="entry name" value="PBP1_PrnA-like"/>
    <property type="match status" value="1"/>
</dbReference>
<keyword evidence="6" id="KW-0449">Lipoprotein</keyword>
<dbReference type="EMBL" id="LSDC01000116">
    <property type="protein sequence ID" value="KXB57753.1"/>
    <property type="molecule type" value="Genomic_DNA"/>
</dbReference>
<name>A0A133ZQQ4_9BACL</name>
<dbReference type="Gene3D" id="3.40.50.2300">
    <property type="match status" value="2"/>
</dbReference>
<dbReference type="InterPro" id="IPR003760">
    <property type="entry name" value="PnrA-like"/>
</dbReference>
<dbReference type="STRING" id="1379.HMPREF3186_01590"/>
<feature type="transmembrane region" description="Helical" evidence="7">
    <location>
        <begin position="21"/>
        <end position="37"/>
    </location>
</feature>
<keyword evidence="4" id="KW-0732">Signal</keyword>
<dbReference type="PATRIC" id="fig|1379.3.peg.1580"/>
<evidence type="ECO:0000256" key="1">
    <source>
        <dbReference type="ARBA" id="ARBA00004193"/>
    </source>
</evidence>
<comment type="subcellular location">
    <subcellularLocation>
        <location evidence="1">Cell membrane</location>
        <topology evidence="1">Lipid-anchor</topology>
    </subcellularLocation>
</comment>
<sequence>MVLFRYKQYTNKGDFLFMKKVFSLIAVVLSAALIIVGCSSKSSNGNSSSNNSGLKIGVVTDEGGAKDKSFNQSNVETVKAWAEKNGGKALNPIETKNQSDIAANLQNAAKASDVISLAGFYFEKELPKVADSFADKKFIFIDGVVQNKNVASVTFSEHEAGYLAGYAAALQSKTGKVGYIGGAKIPAVVKFGVGFVQGAKAAKKDIKVVYNYSGSFNDTNKGKTLAATMFDAGADVIFVAAGGTGSGSIKEAQERATKDLKESGEVKHWIVGVDKDQYSEGVFKAKDKDGKDVEKSVILTSAVKRIDVAVANILDAIKANKFEGGTAKVFTIKEDGVGLPAENPNLSDDIKAKIKTVVEDLKAGKATVAADAAGVADKANIDGEL</sequence>
<feature type="domain" description="ABC transporter substrate-binding protein PnrA-like" evidence="8">
    <location>
        <begin position="58"/>
        <end position="356"/>
    </location>
</feature>
<dbReference type="AlphaFoldDB" id="A0A133ZQQ4"/>
<evidence type="ECO:0000256" key="6">
    <source>
        <dbReference type="ARBA" id="ARBA00023288"/>
    </source>
</evidence>
<gene>
    <name evidence="9" type="ORF">HMPREF3186_01590</name>
</gene>
<dbReference type="InterPro" id="IPR050957">
    <property type="entry name" value="BMP_lipoprotein"/>
</dbReference>
<dbReference type="InterPro" id="IPR028082">
    <property type="entry name" value="Peripla_BP_I"/>
</dbReference>
<comment type="similarity">
    <text evidence="2">Belongs to the BMP lipoprotein family.</text>
</comment>
<evidence type="ECO:0000313" key="9">
    <source>
        <dbReference type="EMBL" id="KXB57753.1"/>
    </source>
</evidence>
<evidence type="ECO:0000259" key="8">
    <source>
        <dbReference type="Pfam" id="PF02608"/>
    </source>
</evidence>
<evidence type="ECO:0000256" key="7">
    <source>
        <dbReference type="SAM" id="Phobius"/>
    </source>
</evidence>
<keyword evidence="7" id="KW-1133">Transmembrane helix</keyword>
<organism evidence="9 10">
    <name type="scientific">Gemella haemolysans</name>
    <dbReference type="NCBI Taxonomy" id="1379"/>
    <lineage>
        <taxon>Bacteria</taxon>
        <taxon>Bacillati</taxon>
        <taxon>Bacillota</taxon>
        <taxon>Bacilli</taxon>
        <taxon>Bacillales</taxon>
        <taxon>Gemellaceae</taxon>
        <taxon>Gemella</taxon>
    </lineage>
</organism>
<keyword evidence="7" id="KW-0812">Transmembrane</keyword>
<dbReference type="Proteomes" id="UP000070355">
    <property type="component" value="Unassembled WGS sequence"/>
</dbReference>
<protein>
    <submittedName>
        <fullName evidence="9">Basic membrane protein</fullName>
    </submittedName>
</protein>
<keyword evidence="3" id="KW-1003">Cell membrane</keyword>
<evidence type="ECO:0000256" key="3">
    <source>
        <dbReference type="ARBA" id="ARBA00022475"/>
    </source>
</evidence>
<evidence type="ECO:0000256" key="2">
    <source>
        <dbReference type="ARBA" id="ARBA00008610"/>
    </source>
</evidence>
<evidence type="ECO:0000256" key="4">
    <source>
        <dbReference type="ARBA" id="ARBA00022729"/>
    </source>
</evidence>
<evidence type="ECO:0000256" key="5">
    <source>
        <dbReference type="ARBA" id="ARBA00023136"/>
    </source>
</evidence>
<dbReference type="SUPFAM" id="SSF53822">
    <property type="entry name" value="Periplasmic binding protein-like I"/>
    <property type="match status" value="1"/>
</dbReference>
<reference evidence="10" key="1">
    <citation type="submission" date="2016-01" db="EMBL/GenBank/DDBJ databases">
        <authorList>
            <person name="Mitreva M."/>
            <person name="Pepin K.H."/>
            <person name="Mihindukulasuriya K.A."/>
            <person name="Fulton R."/>
            <person name="Fronick C."/>
            <person name="O'Laughlin M."/>
            <person name="Miner T."/>
            <person name="Herter B."/>
            <person name="Rosa B.A."/>
            <person name="Cordes M."/>
            <person name="Tomlinson C."/>
            <person name="Wollam A."/>
            <person name="Palsikar V.B."/>
            <person name="Mardis E.R."/>
            <person name="Wilson R.K."/>
        </authorList>
    </citation>
    <scope>NUCLEOTIDE SEQUENCE [LARGE SCALE GENOMIC DNA]</scope>
    <source>
        <strain evidence="10">DNF01167</strain>
    </source>
</reference>
<proteinExistence type="inferred from homology"/>
<evidence type="ECO:0000313" key="10">
    <source>
        <dbReference type="Proteomes" id="UP000070355"/>
    </source>
</evidence>
<dbReference type="GO" id="GO:0005886">
    <property type="term" value="C:plasma membrane"/>
    <property type="evidence" value="ECO:0007669"/>
    <property type="project" value="UniProtKB-SubCell"/>
</dbReference>
<dbReference type="PANTHER" id="PTHR34296">
    <property type="entry name" value="TRANSCRIPTIONAL ACTIVATOR PROTEIN MED"/>
    <property type="match status" value="1"/>
</dbReference>
<comment type="caution">
    <text evidence="9">The sequence shown here is derived from an EMBL/GenBank/DDBJ whole genome shotgun (WGS) entry which is preliminary data.</text>
</comment>
<accession>A0A133ZQQ4</accession>
<dbReference type="PANTHER" id="PTHR34296:SF2">
    <property type="entry name" value="ABC TRANSPORTER GUANOSINE-BINDING PROTEIN NUPN"/>
    <property type="match status" value="1"/>
</dbReference>
<dbReference type="Pfam" id="PF02608">
    <property type="entry name" value="Bmp"/>
    <property type="match status" value="1"/>
</dbReference>